<evidence type="ECO:0000256" key="1">
    <source>
        <dbReference type="SAM" id="MobiDB-lite"/>
    </source>
</evidence>
<evidence type="ECO:0000313" key="3">
    <source>
        <dbReference type="Proteomes" id="UP000039324"/>
    </source>
</evidence>
<dbReference type="AlphaFoldDB" id="A0A0G4J4J2"/>
<name>A0A0G4J4J2_PLABS</name>
<keyword evidence="3" id="KW-1185">Reference proteome</keyword>
<feature type="compositionally biased region" description="Basic residues" evidence="1">
    <location>
        <begin position="155"/>
        <end position="174"/>
    </location>
</feature>
<feature type="region of interest" description="Disordered" evidence="1">
    <location>
        <begin position="141"/>
        <end position="174"/>
    </location>
</feature>
<dbReference type="EMBL" id="CDSF01000122">
    <property type="protein sequence ID" value="CEP02279.1"/>
    <property type="molecule type" value="Genomic_DNA"/>
</dbReference>
<feature type="non-terminal residue" evidence="2">
    <location>
        <position position="1"/>
    </location>
</feature>
<sequence length="174" mass="19535">LQGVPGAGHLRARQAQALVQEVRVGDLRARRAVHGLSGVPPGVLHLPPRARQDAVPRLRRHVDLRARQATGRVPGLWRVVDLSPREAEIQVQGLRRVVDLRPRPPTAYVPGVQPVRLLPARPQARVLQGVWRDRHLCPREEQVPLRPVPGGTPGGRHRRHRAMRPAPLRKRLRP</sequence>
<reference evidence="2 3" key="1">
    <citation type="submission" date="2015-02" db="EMBL/GenBank/DDBJ databases">
        <authorList>
            <person name="Chooi Y.-H."/>
        </authorList>
    </citation>
    <scope>NUCLEOTIDE SEQUENCE [LARGE SCALE GENOMIC DNA]</scope>
    <source>
        <strain evidence="2">E3</strain>
    </source>
</reference>
<proteinExistence type="predicted"/>
<organism evidence="2 3">
    <name type="scientific">Plasmodiophora brassicae</name>
    <name type="common">Clubroot disease agent</name>
    <dbReference type="NCBI Taxonomy" id="37360"/>
    <lineage>
        <taxon>Eukaryota</taxon>
        <taxon>Sar</taxon>
        <taxon>Rhizaria</taxon>
        <taxon>Endomyxa</taxon>
        <taxon>Phytomyxea</taxon>
        <taxon>Plasmodiophorida</taxon>
        <taxon>Plasmodiophoridae</taxon>
        <taxon>Plasmodiophora</taxon>
    </lineage>
</organism>
<protein>
    <submittedName>
        <fullName evidence="2">Uncharacterized protein</fullName>
    </submittedName>
</protein>
<accession>A0A0G4J4J2</accession>
<evidence type="ECO:0000313" key="2">
    <source>
        <dbReference type="EMBL" id="CEP02279.1"/>
    </source>
</evidence>
<gene>
    <name evidence="2" type="ORF">PBRA_002544</name>
</gene>
<dbReference type="Proteomes" id="UP000039324">
    <property type="component" value="Unassembled WGS sequence"/>
</dbReference>